<dbReference type="SUPFAM" id="SSF55729">
    <property type="entry name" value="Acyl-CoA N-acyltransferases (Nat)"/>
    <property type="match status" value="1"/>
</dbReference>
<proteinExistence type="predicted"/>
<name>A0A8J3TGN9_9ACTN</name>
<dbReference type="GO" id="GO:0016747">
    <property type="term" value="F:acyltransferase activity, transferring groups other than amino-acyl groups"/>
    <property type="evidence" value="ECO:0007669"/>
    <property type="project" value="InterPro"/>
</dbReference>
<dbReference type="CDD" id="cd04301">
    <property type="entry name" value="NAT_SF"/>
    <property type="match status" value="1"/>
</dbReference>
<dbReference type="InterPro" id="IPR050276">
    <property type="entry name" value="MshD_Acetyltransferase"/>
</dbReference>
<dbReference type="PROSITE" id="PS51186">
    <property type="entry name" value="GNAT"/>
    <property type="match status" value="1"/>
</dbReference>
<keyword evidence="3" id="KW-1185">Reference proteome</keyword>
<dbReference type="PANTHER" id="PTHR43617">
    <property type="entry name" value="L-AMINO ACID N-ACETYLTRANSFERASE"/>
    <property type="match status" value="1"/>
</dbReference>
<dbReference type="Gene3D" id="3.40.630.30">
    <property type="match status" value="1"/>
</dbReference>
<reference evidence="2" key="1">
    <citation type="submission" date="2021-01" db="EMBL/GenBank/DDBJ databases">
        <title>Whole genome shotgun sequence of Planosporangium mesophilum NBRC 109066.</title>
        <authorList>
            <person name="Komaki H."/>
            <person name="Tamura T."/>
        </authorList>
    </citation>
    <scope>NUCLEOTIDE SEQUENCE</scope>
    <source>
        <strain evidence="2">NBRC 109066</strain>
    </source>
</reference>
<dbReference type="Proteomes" id="UP000599074">
    <property type="component" value="Unassembled WGS sequence"/>
</dbReference>
<dbReference type="Pfam" id="PF00583">
    <property type="entry name" value="Acetyltransf_1"/>
    <property type="match status" value="1"/>
</dbReference>
<dbReference type="InterPro" id="IPR000182">
    <property type="entry name" value="GNAT_dom"/>
</dbReference>
<evidence type="ECO:0000313" key="3">
    <source>
        <dbReference type="Proteomes" id="UP000599074"/>
    </source>
</evidence>
<evidence type="ECO:0000313" key="2">
    <source>
        <dbReference type="EMBL" id="GII25246.1"/>
    </source>
</evidence>
<feature type="domain" description="N-acetyltransferase" evidence="1">
    <location>
        <begin position="10"/>
        <end position="171"/>
    </location>
</feature>
<dbReference type="AlphaFoldDB" id="A0A8J3TGN9"/>
<protein>
    <recommendedName>
        <fullName evidence="1">N-acetyltransferase domain-containing protein</fullName>
    </recommendedName>
</protein>
<dbReference type="EMBL" id="BOON01000049">
    <property type="protein sequence ID" value="GII25246.1"/>
    <property type="molecule type" value="Genomic_DNA"/>
</dbReference>
<dbReference type="InterPro" id="IPR016181">
    <property type="entry name" value="Acyl_CoA_acyltransferase"/>
</dbReference>
<organism evidence="2 3">
    <name type="scientific">Planosporangium mesophilum</name>
    <dbReference type="NCBI Taxonomy" id="689768"/>
    <lineage>
        <taxon>Bacteria</taxon>
        <taxon>Bacillati</taxon>
        <taxon>Actinomycetota</taxon>
        <taxon>Actinomycetes</taxon>
        <taxon>Micromonosporales</taxon>
        <taxon>Micromonosporaceae</taxon>
        <taxon>Planosporangium</taxon>
    </lineage>
</organism>
<accession>A0A8J3TGN9</accession>
<gene>
    <name evidence="2" type="ORF">Pme01_48430</name>
</gene>
<sequence>MPVPSTGVTVTLRAMTEDELEARIDDLVDEYALDLHRSRGLPLDRARTEAQRQTADLLPDGVATTGTLMFTAEAGGAAVGWIWLSLSTPHQPGSAWIYEITVDAEHRGKGYGRALIRAAEDELARRGVTRLALNVFSHNTAAIRLYESVGFHTTSLQMAKSIGPAAEPAKW</sequence>
<comment type="caution">
    <text evidence="2">The sequence shown here is derived from an EMBL/GenBank/DDBJ whole genome shotgun (WGS) entry which is preliminary data.</text>
</comment>
<evidence type="ECO:0000259" key="1">
    <source>
        <dbReference type="PROSITE" id="PS51186"/>
    </source>
</evidence>